<dbReference type="PANTHER" id="PTHR35564">
    <property type="match status" value="1"/>
</dbReference>
<organism evidence="1 2">
    <name type="scientific">Ectothiorhodospira marina</name>
    <dbReference type="NCBI Taxonomy" id="1396821"/>
    <lineage>
        <taxon>Bacteria</taxon>
        <taxon>Pseudomonadati</taxon>
        <taxon>Pseudomonadota</taxon>
        <taxon>Gammaproteobacteria</taxon>
        <taxon>Chromatiales</taxon>
        <taxon>Ectothiorhodospiraceae</taxon>
        <taxon>Ectothiorhodospira</taxon>
    </lineage>
</organism>
<proteinExistence type="predicted"/>
<evidence type="ECO:0000313" key="1">
    <source>
        <dbReference type="EMBL" id="SEK67642.1"/>
    </source>
</evidence>
<dbReference type="PANTHER" id="PTHR35564:SF4">
    <property type="entry name" value="CYTOPLASMIC PROTEIN"/>
    <property type="match status" value="1"/>
</dbReference>
<keyword evidence="2" id="KW-1185">Reference proteome</keyword>
<dbReference type="AlphaFoldDB" id="A0A1H7J0A6"/>
<sequence length="287" mass="31314">MSFPSAGVKRLPDTQDRVHLRATFPGLYGVEGHLPVALREAAQGDGLEARMLRGFLDIPGNRQAHLHYRAWQRARPTLTDGRDHHPLRTYLAALSGQGFPQGTVAPLMGGITAEPSVDALVARVSRWLGRWCPDMPTRVRIAQFQPQWVSLSPPTRLGSLPGNQLGLDTHLGERVPDRSGPVNIIIGPLPMDQARSLSPGQHPGQALATDIHRGLGGDHRFVLTLEHMSRPLPRLGRHGPILGMDTLWTRKLPVSPITHSWPDSTFVTPAQGIHAHENHDTSAASAS</sequence>
<dbReference type="Pfam" id="PF06996">
    <property type="entry name" value="T6SS_TssG"/>
    <property type="match status" value="1"/>
</dbReference>
<dbReference type="STRING" id="1396821.SAMN05444515_10443"/>
<name>A0A1H7J0A6_9GAMM</name>
<evidence type="ECO:0000313" key="2">
    <source>
        <dbReference type="Proteomes" id="UP000199256"/>
    </source>
</evidence>
<reference evidence="2" key="1">
    <citation type="submission" date="2016-10" db="EMBL/GenBank/DDBJ databases">
        <authorList>
            <person name="Varghese N."/>
            <person name="Submissions S."/>
        </authorList>
    </citation>
    <scope>NUCLEOTIDE SEQUENCE [LARGE SCALE GENOMIC DNA]</scope>
    <source>
        <strain evidence="2">DSM 241</strain>
    </source>
</reference>
<dbReference type="Proteomes" id="UP000199256">
    <property type="component" value="Unassembled WGS sequence"/>
</dbReference>
<dbReference type="EMBL" id="FOAA01000004">
    <property type="protein sequence ID" value="SEK67642.1"/>
    <property type="molecule type" value="Genomic_DNA"/>
</dbReference>
<gene>
    <name evidence="1" type="ORF">SAMN05444515_10443</name>
</gene>
<protein>
    <submittedName>
        <fullName evidence="1">Type VI secretion system protein ImpH</fullName>
    </submittedName>
</protein>
<dbReference type="InterPro" id="IPR010732">
    <property type="entry name" value="T6SS_TssG-like"/>
</dbReference>
<accession>A0A1H7J0A6</accession>